<dbReference type="SUPFAM" id="SSF90123">
    <property type="entry name" value="ABC transporter transmembrane region"/>
    <property type="match status" value="1"/>
</dbReference>
<dbReference type="Gene3D" id="1.20.1560.10">
    <property type="entry name" value="ABC transporter type 1, transmembrane domain"/>
    <property type="match status" value="1"/>
</dbReference>
<organism evidence="5 6">
    <name type="scientific">Polyrhizophydium stewartii</name>
    <dbReference type="NCBI Taxonomy" id="2732419"/>
    <lineage>
        <taxon>Eukaryota</taxon>
        <taxon>Fungi</taxon>
        <taxon>Fungi incertae sedis</taxon>
        <taxon>Chytridiomycota</taxon>
        <taxon>Chytridiomycota incertae sedis</taxon>
        <taxon>Chytridiomycetes</taxon>
        <taxon>Rhizophydiales</taxon>
        <taxon>Rhizophydiales incertae sedis</taxon>
        <taxon>Polyrhizophydium</taxon>
    </lineage>
</organism>
<dbReference type="PROSITE" id="PS50929">
    <property type="entry name" value="ABC_TM1F"/>
    <property type="match status" value="1"/>
</dbReference>
<keyword evidence="1" id="KW-0812">Transmembrane</keyword>
<keyword evidence="3" id="KW-0472">Membrane</keyword>
<evidence type="ECO:0000259" key="4">
    <source>
        <dbReference type="PROSITE" id="PS50929"/>
    </source>
</evidence>
<dbReference type="EMBL" id="JADGIZ020000059">
    <property type="protein sequence ID" value="KAL2912702.1"/>
    <property type="molecule type" value="Genomic_DNA"/>
</dbReference>
<evidence type="ECO:0000256" key="2">
    <source>
        <dbReference type="ARBA" id="ARBA00022989"/>
    </source>
</evidence>
<dbReference type="InterPro" id="IPR011527">
    <property type="entry name" value="ABC1_TM_dom"/>
</dbReference>
<accession>A0ABR4MZJ1</accession>
<evidence type="ECO:0000313" key="5">
    <source>
        <dbReference type="EMBL" id="KAL2912702.1"/>
    </source>
</evidence>
<dbReference type="Pfam" id="PF00664">
    <property type="entry name" value="ABC_membrane"/>
    <property type="match status" value="1"/>
</dbReference>
<gene>
    <name evidence="5" type="ORF">HK105_207810</name>
</gene>
<keyword evidence="2" id="KW-1133">Transmembrane helix</keyword>
<evidence type="ECO:0000256" key="3">
    <source>
        <dbReference type="ARBA" id="ARBA00023136"/>
    </source>
</evidence>
<proteinExistence type="predicted"/>
<evidence type="ECO:0000256" key="1">
    <source>
        <dbReference type="ARBA" id="ARBA00022692"/>
    </source>
</evidence>
<name>A0ABR4MZJ1_9FUNG</name>
<comment type="caution">
    <text evidence="5">The sequence shown here is derived from an EMBL/GenBank/DDBJ whole genome shotgun (WGS) entry which is preliminary data.</text>
</comment>
<feature type="domain" description="ABC transmembrane type-1" evidence="4">
    <location>
        <begin position="1"/>
        <end position="108"/>
    </location>
</feature>
<reference evidence="5 6" key="1">
    <citation type="submission" date="2023-09" db="EMBL/GenBank/DDBJ databases">
        <title>Pangenome analysis of Batrachochytrium dendrobatidis and related Chytrids.</title>
        <authorList>
            <person name="Yacoub M.N."/>
            <person name="Stajich J.E."/>
            <person name="James T.Y."/>
        </authorList>
    </citation>
    <scope>NUCLEOTIDE SEQUENCE [LARGE SCALE GENOMIC DNA]</scope>
    <source>
        <strain evidence="5 6">JEL0888</strain>
    </source>
</reference>
<sequence length="108" mass="11668">MLAINLIQPIIIQQIQQFLNRAPDGPKLLIDSGIGLALLLFGSQVVHSIASSTYIFVVLFSKARLRAALVGAAYAKSMRLSPKAQSTFSAGKINSFVVSDVDTICDFR</sequence>
<keyword evidence="6" id="KW-1185">Reference proteome</keyword>
<dbReference type="InterPro" id="IPR036640">
    <property type="entry name" value="ABC1_TM_sf"/>
</dbReference>
<dbReference type="Proteomes" id="UP001527925">
    <property type="component" value="Unassembled WGS sequence"/>
</dbReference>
<evidence type="ECO:0000313" key="6">
    <source>
        <dbReference type="Proteomes" id="UP001527925"/>
    </source>
</evidence>
<protein>
    <recommendedName>
        <fullName evidence="4">ABC transmembrane type-1 domain-containing protein</fullName>
    </recommendedName>
</protein>